<dbReference type="InterPro" id="IPR050088">
    <property type="entry name" value="IspD/TarI_cytidylyltransf_bact"/>
</dbReference>
<keyword evidence="5 7" id="KW-0548">Nucleotidyltransferase</keyword>
<accession>A0ABU1D3M6</accession>
<dbReference type="InterPro" id="IPR018294">
    <property type="entry name" value="ISPD_synthase_CS"/>
</dbReference>
<evidence type="ECO:0000256" key="6">
    <source>
        <dbReference type="ARBA" id="ARBA00023229"/>
    </source>
</evidence>
<dbReference type="GO" id="GO:0050518">
    <property type="term" value="F:2-C-methyl-D-erythritol 4-phosphate cytidylyltransferase activity"/>
    <property type="evidence" value="ECO:0007669"/>
    <property type="project" value="UniProtKB-EC"/>
</dbReference>
<dbReference type="EMBL" id="JAUZQE010000005">
    <property type="protein sequence ID" value="MDR4124995.1"/>
    <property type="molecule type" value="Genomic_DNA"/>
</dbReference>
<evidence type="ECO:0000313" key="8">
    <source>
        <dbReference type="EMBL" id="MDR4124995.1"/>
    </source>
</evidence>
<dbReference type="InterPro" id="IPR029044">
    <property type="entry name" value="Nucleotide-diphossugar_trans"/>
</dbReference>
<dbReference type="Pfam" id="PF01128">
    <property type="entry name" value="IspD"/>
    <property type="match status" value="1"/>
</dbReference>
<keyword evidence="6 7" id="KW-0414">Isoprene biosynthesis</keyword>
<evidence type="ECO:0000256" key="3">
    <source>
        <dbReference type="ARBA" id="ARBA00009789"/>
    </source>
</evidence>
<evidence type="ECO:0000256" key="2">
    <source>
        <dbReference type="ARBA" id="ARBA00004787"/>
    </source>
</evidence>
<sequence>MSFSEPRIFAIVPAGGVGARAGTGQPKQYRLLCGQPMLRLAVCALLADARIRQVRVAVAADDPHAEGALRDLPRTTCRPCGGPTRAHTVLGALHDALNDCDGALLPTDWVLVHDAARPGLPADALARLIDACLRHDLGGLLAEPVADTVKRATPQQHAGEPVRVMQSVSREALWLAQTPQMFRAGALLAALEAALADDSAAITDEASAMERAGHQPLLVAGSLLNRKVTWPEDFDIMERLLGPRA</sequence>
<dbReference type="Proteomes" id="UP001232156">
    <property type="component" value="Unassembled WGS sequence"/>
</dbReference>
<evidence type="ECO:0000256" key="7">
    <source>
        <dbReference type="HAMAP-Rule" id="MF_00108"/>
    </source>
</evidence>
<feature type="site" description="Transition state stabilizer" evidence="7">
    <location>
        <position position="20"/>
    </location>
</feature>
<dbReference type="PANTHER" id="PTHR32125:SF4">
    <property type="entry name" value="2-C-METHYL-D-ERYTHRITOL 4-PHOSPHATE CYTIDYLYLTRANSFERASE, CHLOROPLASTIC"/>
    <property type="match status" value="1"/>
</dbReference>
<dbReference type="EC" id="2.7.7.60" evidence="7"/>
<evidence type="ECO:0000256" key="5">
    <source>
        <dbReference type="ARBA" id="ARBA00022695"/>
    </source>
</evidence>
<organism evidence="8 9">
    <name type="scientific">Yanghanlia caeni</name>
    <dbReference type="NCBI Taxonomy" id="3064283"/>
    <lineage>
        <taxon>Bacteria</taxon>
        <taxon>Pseudomonadati</taxon>
        <taxon>Pseudomonadota</taxon>
        <taxon>Betaproteobacteria</taxon>
        <taxon>Burkholderiales</taxon>
        <taxon>Alcaligenaceae</taxon>
        <taxon>Yanghanlia</taxon>
    </lineage>
</organism>
<dbReference type="PROSITE" id="PS01295">
    <property type="entry name" value="ISPD"/>
    <property type="match status" value="1"/>
</dbReference>
<keyword evidence="4 7" id="KW-0808">Transferase</keyword>
<comment type="function">
    <text evidence="7">Catalyzes the formation of 4-diphosphocytidyl-2-C-methyl-D-erythritol from CTP and 2-C-methyl-D-erythritol 4-phosphate (MEP).</text>
</comment>
<dbReference type="SUPFAM" id="SSF53448">
    <property type="entry name" value="Nucleotide-diphospho-sugar transferases"/>
    <property type="match status" value="1"/>
</dbReference>
<gene>
    <name evidence="7" type="primary">ispD</name>
    <name evidence="8" type="ORF">Q8947_03225</name>
</gene>
<evidence type="ECO:0000313" key="9">
    <source>
        <dbReference type="Proteomes" id="UP001232156"/>
    </source>
</evidence>
<name>A0ABU1D3M6_9BURK</name>
<proteinExistence type="inferred from homology"/>
<comment type="pathway">
    <text evidence="2 7">Isoprenoid biosynthesis; isopentenyl diphosphate biosynthesis via DXP pathway; isopentenyl diphosphate from 1-deoxy-D-xylulose 5-phosphate: step 2/6.</text>
</comment>
<evidence type="ECO:0000256" key="1">
    <source>
        <dbReference type="ARBA" id="ARBA00001282"/>
    </source>
</evidence>
<keyword evidence="9" id="KW-1185">Reference proteome</keyword>
<dbReference type="PANTHER" id="PTHR32125">
    <property type="entry name" value="2-C-METHYL-D-ERYTHRITOL 4-PHOSPHATE CYTIDYLYLTRANSFERASE, CHLOROPLASTIC"/>
    <property type="match status" value="1"/>
</dbReference>
<comment type="caution">
    <text evidence="8">The sequence shown here is derived from an EMBL/GenBank/DDBJ whole genome shotgun (WGS) entry which is preliminary data.</text>
</comment>
<dbReference type="HAMAP" id="MF_00108">
    <property type="entry name" value="IspD"/>
    <property type="match status" value="1"/>
</dbReference>
<reference evidence="8 9" key="1">
    <citation type="submission" date="2023-08" db="EMBL/GenBank/DDBJ databases">
        <title>Alcaligenaceae gen. nov., a novel taxon isolated from the sludge of Yixing Pesticide Factory.</title>
        <authorList>
            <person name="Ruan L."/>
        </authorList>
    </citation>
    <scope>NUCLEOTIDE SEQUENCE [LARGE SCALE GENOMIC DNA]</scope>
    <source>
        <strain evidence="8 9">LG-2</strain>
    </source>
</reference>
<feature type="site" description="Positions MEP for the nucleophilic attack" evidence="7">
    <location>
        <position position="170"/>
    </location>
</feature>
<dbReference type="CDD" id="cd02516">
    <property type="entry name" value="CDP-ME_synthetase"/>
    <property type="match status" value="1"/>
</dbReference>
<dbReference type="InterPro" id="IPR034683">
    <property type="entry name" value="IspD/TarI"/>
</dbReference>
<feature type="site" description="Transition state stabilizer" evidence="7">
    <location>
        <position position="27"/>
    </location>
</feature>
<comment type="catalytic activity">
    <reaction evidence="1 7">
        <text>2-C-methyl-D-erythritol 4-phosphate + CTP + H(+) = 4-CDP-2-C-methyl-D-erythritol + diphosphate</text>
        <dbReference type="Rhea" id="RHEA:13429"/>
        <dbReference type="ChEBI" id="CHEBI:15378"/>
        <dbReference type="ChEBI" id="CHEBI:33019"/>
        <dbReference type="ChEBI" id="CHEBI:37563"/>
        <dbReference type="ChEBI" id="CHEBI:57823"/>
        <dbReference type="ChEBI" id="CHEBI:58262"/>
        <dbReference type="EC" id="2.7.7.60"/>
    </reaction>
</comment>
<dbReference type="InterPro" id="IPR001228">
    <property type="entry name" value="IspD"/>
</dbReference>
<protein>
    <recommendedName>
        <fullName evidence="7">2-C-methyl-D-erythritol 4-phosphate cytidylyltransferase</fullName>
        <ecNumber evidence="7">2.7.7.60</ecNumber>
    </recommendedName>
    <alternativeName>
        <fullName evidence="7">4-diphosphocytidyl-2C-methyl-D-erythritol synthase</fullName>
    </alternativeName>
    <alternativeName>
        <fullName evidence="7">MEP cytidylyltransferase</fullName>
        <shortName evidence="7">MCT</shortName>
    </alternativeName>
</protein>
<dbReference type="RefSeq" id="WP_165277607.1">
    <property type="nucleotide sequence ID" value="NZ_JAUZQE010000005.1"/>
</dbReference>
<dbReference type="Gene3D" id="3.90.550.10">
    <property type="entry name" value="Spore Coat Polysaccharide Biosynthesis Protein SpsA, Chain A"/>
    <property type="match status" value="1"/>
</dbReference>
<evidence type="ECO:0000256" key="4">
    <source>
        <dbReference type="ARBA" id="ARBA00022679"/>
    </source>
</evidence>
<feature type="site" description="Positions MEP for the nucleophilic attack" evidence="7">
    <location>
        <position position="227"/>
    </location>
</feature>
<comment type="similarity">
    <text evidence="3 7">Belongs to the IspD/TarI cytidylyltransferase family. IspD subfamily.</text>
</comment>